<protein>
    <submittedName>
        <fullName evidence="11">General L-amino acid transport system permease protein</fullName>
    </submittedName>
</protein>
<feature type="transmembrane region" description="Helical" evidence="9">
    <location>
        <begin position="158"/>
        <end position="176"/>
    </location>
</feature>
<evidence type="ECO:0000256" key="7">
    <source>
        <dbReference type="ARBA" id="ARBA00022989"/>
    </source>
</evidence>
<dbReference type="PANTHER" id="PTHR30614">
    <property type="entry name" value="MEMBRANE COMPONENT OF AMINO ACID ABC TRANSPORTER"/>
    <property type="match status" value="1"/>
</dbReference>
<gene>
    <name evidence="11" type="ORF">DFP79_0807</name>
</gene>
<comment type="caution">
    <text evidence="11">The sequence shown here is derived from an EMBL/GenBank/DDBJ whole genome shotgun (WGS) entry which is preliminary data.</text>
</comment>
<dbReference type="GO" id="GO:0022857">
    <property type="term" value="F:transmembrane transporter activity"/>
    <property type="evidence" value="ECO:0007669"/>
    <property type="project" value="InterPro"/>
</dbReference>
<dbReference type="SUPFAM" id="SSF161098">
    <property type="entry name" value="MetI-like"/>
    <property type="match status" value="2"/>
</dbReference>
<comment type="similarity">
    <text evidence="2">Belongs to the binding-protein-dependent transport system permease family. HisMQ subfamily.</text>
</comment>
<keyword evidence="12" id="KW-1185">Reference proteome</keyword>
<keyword evidence="5 9" id="KW-0812">Transmembrane</keyword>
<dbReference type="PROSITE" id="PS50928">
    <property type="entry name" value="ABC_TM1"/>
    <property type="match status" value="1"/>
</dbReference>
<dbReference type="OrthoDB" id="9808531at2"/>
<evidence type="ECO:0000256" key="6">
    <source>
        <dbReference type="ARBA" id="ARBA00022970"/>
    </source>
</evidence>
<feature type="domain" description="ABC transmembrane type-1" evidence="10">
    <location>
        <begin position="113"/>
        <end position="406"/>
    </location>
</feature>
<feature type="transmembrane region" description="Helical" evidence="9">
    <location>
        <begin position="77"/>
        <end position="97"/>
    </location>
</feature>
<dbReference type="GO" id="GO:0043190">
    <property type="term" value="C:ATP-binding cassette (ABC) transporter complex"/>
    <property type="evidence" value="ECO:0007669"/>
    <property type="project" value="InterPro"/>
</dbReference>
<comment type="subcellular location">
    <subcellularLocation>
        <location evidence="1">Cell inner membrane</location>
        <topology evidence="1">Multi-pass membrane protein</topology>
    </subcellularLocation>
    <subcellularLocation>
        <location evidence="9">Cell membrane</location>
        <topology evidence="9">Multi-pass membrane protein</topology>
    </subcellularLocation>
</comment>
<dbReference type="InterPro" id="IPR043429">
    <property type="entry name" value="ArtM/GltK/GlnP/TcyL/YhdX-like"/>
</dbReference>
<dbReference type="Proteomes" id="UP000294656">
    <property type="component" value="Unassembled WGS sequence"/>
</dbReference>
<accession>A0A4R6MHX9</accession>
<evidence type="ECO:0000313" key="11">
    <source>
        <dbReference type="EMBL" id="TDO99799.1"/>
    </source>
</evidence>
<dbReference type="NCBIfam" id="TIGR01726">
    <property type="entry name" value="HEQRo_perm_3TM"/>
    <property type="match status" value="1"/>
</dbReference>
<feature type="transmembrane region" description="Helical" evidence="9">
    <location>
        <begin position="384"/>
        <end position="406"/>
    </location>
</feature>
<reference evidence="11 12" key="1">
    <citation type="submission" date="2019-03" db="EMBL/GenBank/DDBJ databases">
        <title>Genomic Encyclopedia of Type Strains, Phase III (KMG-III): the genomes of soil and plant-associated and newly described type strains.</title>
        <authorList>
            <person name="Whitman W."/>
        </authorList>
    </citation>
    <scope>NUCLEOTIDE SEQUENCE [LARGE SCALE GENOMIC DNA]</scope>
    <source>
        <strain evidence="11 12">CECT 7378</strain>
    </source>
</reference>
<feature type="transmembrane region" description="Helical" evidence="9">
    <location>
        <begin position="207"/>
        <end position="228"/>
    </location>
</feature>
<evidence type="ECO:0000256" key="2">
    <source>
        <dbReference type="ARBA" id="ARBA00010072"/>
    </source>
</evidence>
<feature type="transmembrane region" description="Helical" evidence="9">
    <location>
        <begin position="109"/>
        <end position="137"/>
    </location>
</feature>
<dbReference type="InterPro" id="IPR035906">
    <property type="entry name" value="MetI-like_sf"/>
</dbReference>
<dbReference type="GO" id="GO:0006865">
    <property type="term" value="P:amino acid transport"/>
    <property type="evidence" value="ECO:0007669"/>
    <property type="project" value="UniProtKB-KW"/>
</dbReference>
<keyword evidence="8 9" id="KW-0472">Membrane</keyword>
<name>A0A4R6MHX9_9GAMM</name>
<evidence type="ECO:0000256" key="9">
    <source>
        <dbReference type="RuleBase" id="RU363032"/>
    </source>
</evidence>
<evidence type="ECO:0000256" key="4">
    <source>
        <dbReference type="ARBA" id="ARBA00022475"/>
    </source>
</evidence>
<dbReference type="InterPro" id="IPR000515">
    <property type="entry name" value="MetI-like"/>
</dbReference>
<organism evidence="11 12">
    <name type="scientific">Marinomonas balearica</name>
    <dbReference type="NCBI Taxonomy" id="491947"/>
    <lineage>
        <taxon>Bacteria</taxon>
        <taxon>Pseudomonadati</taxon>
        <taxon>Pseudomonadota</taxon>
        <taxon>Gammaproteobacteria</taxon>
        <taxon>Oceanospirillales</taxon>
        <taxon>Oceanospirillaceae</taxon>
        <taxon>Marinomonas</taxon>
    </lineage>
</organism>
<dbReference type="RefSeq" id="WP_133502627.1">
    <property type="nucleotide sequence ID" value="NZ_SNXC01000009.1"/>
</dbReference>
<dbReference type="InterPro" id="IPR010065">
    <property type="entry name" value="AA_ABC_transptr_permease_3TM"/>
</dbReference>
<dbReference type="PANTHER" id="PTHR30614:SF37">
    <property type="entry name" value="AMINO-ACID ABC TRANSPORTER PERMEASE PROTEIN YHDX-RELATED"/>
    <property type="match status" value="1"/>
</dbReference>
<evidence type="ECO:0000256" key="5">
    <source>
        <dbReference type="ARBA" id="ARBA00022692"/>
    </source>
</evidence>
<feature type="transmembrane region" description="Helical" evidence="9">
    <location>
        <begin position="280"/>
        <end position="299"/>
    </location>
</feature>
<keyword evidence="6" id="KW-0029">Amino-acid transport</keyword>
<dbReference type="CDD" id="cd06261">
    <property type="entry name" value="TM_PBP2"/>
    <property type="match status" value="1"/>
</dbReference>
<keyword evidence="7 9" id="KW-1133">Transmembrane helix</keyword>
<dbReference type="EMBL" id="SNXC01000009">
    <property type="protein sequence ID" value="TDO99799.1"/>
    <property type="molecule type" value="Genomic_DNA"/>
</dbReference>
<proteinExistence type="inferred from homology"/>
<dbReference type="AlphaFoldDB" id="A0A4R6MHX9"/>
<evidence type="ECO:0000256" key="3">
    <source>
        <dbReference type="ARBA" id="ARBA00022448"/>
    </source>
</evidence>
<sequence length="418" mass="46520">MIQSTAAKKLQGEVPNVYPSIPDDTSVALGSPHSFFRFMNNDSSRGVVIQVLVLALFLFGMWYLFSNAANNLDRLSMTFGFDFLQVTSGFNISWSIIPYDSSMTYWRVFLVGVLNTLVLSAFVIVIGTLLGTVVGILRLSQNPLISQIARGYVEVVRNVPLLIQVIFWFTVVFSTLPAPRKSYSLADVFFLNNRGFYIPTVDLSISWWWITLALGVCGASLWGVVKWAKRSQRQSGKRPVGVYAALLLWSAVVLSLIAFLSQWMSWNVPVLKGFNFREGAFLPASFGAAFVAMTVYRSAAIAETVRAGMQSIDRGQHEAAFTIGFSRFQSLRLILIPQAVRAIIPPMTNSWLAATKDSSLAVAIGFPELVSVFMQTSINQTGRALEIIAMVMGFYIVISFVISYLLNKYNDHVQYKVR</sequence>
<keyword evidence="4" id="KW-1003">Cell membrane</keyword>
<feature type="transmembrane region" description="Helical" evidence="9">
    <location>
        <begin position="47"/>
        <end position="65"/>
    </location>
</feature>
<keyword evidence="3 9" id="KW-0813">Transport</keyword>
<evidence type="ECO:0000256" key="8">
    <source>
        <dbReference type="ARBA" id="ARBA00023136"/>
    </source>
</evidence>
<feature type="transmembrane region" description="Helical" evidence="9">
    <location>
        <begin position="240"/>
        <end position="260"/>
    </location>
</feature>
<dbReference type="Gene3D" id="1.10.3720.10">
    <property type="entry name" value="MetI-like"/>
    <property type="match status" value="2"/>
</dbReference>
<dbReference type="Pfam" id="PF00528">
    <property type="entry name" value="BPD_transp_1"/>
    <property type="match status" value="1"/>
</dbReference>
<evidence type="ECO:0000313" key="12">
    <source>
        <dbReference type="Proteomes" id="UP000294656"/>
    </source>
</evidence>
<evidence type="ECO:0000256" key="1">
    <source>
        <dbReference type="ARBA" id="ARBA00004429"/>
    </source>
</evidence>
<evidence type="ECO:0000259" key="10">
    <source>
        <dbReference type="PROSITE" id="PS50928"/>
    </source>
</evidence>